<feature type="signal peptide" evidence="11">
    <location>
        <begin position="1"/>
        <end position="18"/>
    </location>
</feature>
<dbReference type="InterPro" id="IPR027417">
    <property type="entry name" value="P-loop_NTPase"/>
</dbReference>
<dbReference type="InterPro" id="IPR044746">
    <property type="entry name" value="ABCC_6TM_D1"/>
</dbReference>
<evidence type="ECO:0000256" key="8">
    <source>
        <dbReference type="ARBA" id="ARBA00022989"/>
    </source>
</evidence>
<dbReference type="FunFam" id="1.20.1560.10:FF:000055">
    <property type="entry name" value="ABC multidrug transporter (Eurofung)"/>
    <property type="match status" value="1"/>
</dbReference>
<comment type="subcellular location">
    <subcellularLocation>
        <location evidence="1">Cell membrane</location>
        <topology evidence="1">Multi-pass membrane protein</topology>
    </subcellularLocation>
</comment>
<dbReference type="InterPro" id="IPR036640">
    <property type="entry name" value="ABC1_TM_sf"/>
</dbReference>
<feature type="domain" description="ABC transmembrane type-1" evidence="13">
    <location>
        <begin position="730"/>
        <end position="1009"/>
    </location>
</feature>
<gene>
    <name evidence="14" type="ORF">N7452_003805</name>
</gene>
<evidence type="ECO:0000313" key="15">
    <source>
        <dbReference type="Proteomes" id="UP001147695"/>
    </source>
</evidence>
<dbReference type="SUPFAM" id="SSF90123">
    <property type="entry name" value="ABC transporter transmembrane region"/>
    <property type="match status" value="2"/>
</dbReference>
<dbReference type="EMBL" id="JAPZBQ010000002">
    <property type="protein sequence ID" value="KAJ5345801.1"/>
    <property type="molecule type" value="Genomic_DNA"/>
</dbReference>
<feature type="chain" id="PRO_5040724834" evidence="11">
    <location>
        <begin position="19"/>
        <end position="1295"/>
    </location>
</feature>
<dbReference type="SUPFAM" id="SSF52540">
    <property type="entry name" value="P-loop containing nucleoside triphosphate hydrolases"/>
    <property type="match status" value="2"/>
</dbReference>
<feature type="domain" description="ABC transporter" evidence="12">
    <location>
        <begin position="452"/>
        <end position="680"/>
    </location>
</feature>
<dbReference type="PROSITE" id="PS50893">
    <property type="entry name" value="ABC_TRANSPORTER_2"/>
    <property type="match status" value="2"/>
</dbReference>
<dbReference type="Gene3D" id="3.40.50.300">
    <property type="entry name" value="P-loop containing nucleotide triphosphate hydrolases"/>
    <property type="match status" value="2"/>
</dbReference>
<dbReference type="CDD" id="cd18579">
    <property type="entry name" value="ABC_6TM_ABCC_D1"/>
    <property type="match status" value="1"/>
</dbReference>
<feature type="transmembrane region" description="Helical" evidence="10">
    <location>
        <begin position="769"/>
        <end position="790"/>
    </location>
</feature>
<dbReference type="SMART" id="SM00382">
    <property type="entry name" value="AAA"/>
    <property type="match status" value="2"/>
</dbReference>
<evidence type="ECO:0000256" key="6">
    <source>
        <dbReference type="ARBA" id="ARBA00022741"/>
    </source>
</evidence>
<reference evidence="14" key="2">
    <citation type="journal article" date="2023" name="IMA Fungus">
        <title>Comparative genomic study of the Penicillium genus elucidates a diverse pangenome and 15 lateral gene transfer events.</title>
        <authorList>
            <person name="Petersen C."/>
            <person name="Sorensen T."/>
            <person name="Nielsen M.R."/>
            <person name="Sondergaard T.E."/>
            <person name="Sorensen J.L."/>
            <person name="Fitzpatrick D.A."/>
            <person name="Frisvad J.C."/>
            <person name="Nielsen K.L."/>
        </authorList>
    </citation>
    <scope>NUCLEOTIDE SEQUENCE</scope>
    <source>
        <strain evidence="14">IBT 35673</strain>
    </source>
</reference>
<sequence>MWAAQTHLFCAVYIAGLGLDFVKLALESVEQKPFIADEAQELPKETTANVFNRSLFWWLNPLLLQGFKDVLEADKLLSIDERVNDASRGDLFARKWDAVQTKSSFALKMLLIVHHRWAIASAFLPRLCMTGFTFAQPFLLTRVVSFVSESNDSTSRNYGYGLIVASVLIYLGLAVTTAKSQHKTFRLITMIRGSVVPLIYRHTMQLDAGVARDSAALTLMSVDVERISSGLQYVHEVWASPIDIGLALWLLERQLGLAVVAFASVFLFCTLLGLGVATTMGGRQQRWLQAIQNRVQATSEMLKSMKEVRLGGLQDLMADKLRGLRIVEVSESTPFKRALTLIVTFSYTTTSTGPLLAFTMYSLLAKRNGSTMLNYDKAYTALSLFALLQAPMALILDAIAGLVSALGALTRIGAYLSKPTVSYSEKGKLAHPSVSTVLSYSAFDEKKSPNMVMAQDFSAGWDPAKPMVIKDLSFDIRPSSINFIIGPVACGKTTLLLAILGEINHKEGRLEVGASRVGYCSQTPWITNGTIQRNILGTSLYEQKWYDKVVEMCLLKEDISGFPRGHQEWVGNSGMTLSGGQKARLAIARAVYAKEKVLLLDDVFSGLDGNTEESLFHNLFGPDGLLKEAEVTVILATHAVQRLVYADNVIILDSEGHLADEGTTNEVLATAKEMAYSPPTGKKSGEPSEQDEELARILSIEEAPTGADRRTGDTAVYKYYIRTVGPFRTAIFFLACSVFVVGLTLPQFLVRWWLARSDEYTVSHMSTYLGAYAGLSAVAIISLPFAVWHLTERMLPRASMQFHSSLLSTILQAPLQFFSTTDVGTTLNRFAQDLQLSDMELPLALFNTSVELLLCTAQLIIIAISSKWIGIALPALMAVFYLIQKFYLRTARQLRLLDIEAKAPLFSTFMELIAGLTTIRAFGWQTEFDNRNREVFDRSQKPFYLLYCVQRWLNLVLDLVVAAVAVMVVTIGVQTQGQVDAGFMGIALVNIVQLSISIKAFLSNWTQLEISIGAVSRIRAFVLDAPSTDSDETESSISPEWPERGQIEFKNLTAQYEGSPQPVIRNLDLSISPGEKIALCGPSGSGKSSIASSLFRLLTPSEGTITIDDVDISTVSRDTLYTRLICVTQSPHLISGSIRENVDPFNATSDDQAIEVALKEVHLWDTVSSRGGIHAQLSEGLFSVGQQQLLCLARAMIRPGSVVVLDEVTASVDRETDRQMQEIIRRHFASRTVITIAHRISTILDVDRVAVVSDGVIVELGPPTSLLAREPRSLFRGLYEATTASNQSCETLLEA</sequence>
<feature type="transmembrane region" description="Helical" evidence="10">
    <location>
        <begin position="944"/>
        <end position="969"/>
    </location>
</feature>
<feature type="transmembrane region" description="Helical" evidence="10">
    <location>
        <begin position="384"/>
        <end position="409"/>
    </location>
</feature>
<evidence type="ECO:0000313" key="14">
    <source>
        <dbReference type="EMBL" id="KAJ5345801.1"/>
    </source>
</evidence>
<feature type="domain" description="ABC transmembrane type-1" evidence="13">
    <location>
        <begin position="127"/>
        <end position="404"/>
    </location>
</feature>
<feature type="transmembrane region" description="Helical" evidence="10">
    <location>
        <begin position="257"/>
        <end position="277"/>
    </location>
</feature>
<dbReference type="GO" id="GO:0005886">
    <property type="term" value="C:plasma membrane"/>
    <property type="evidence" value="ECO:0007669"/>
    <property type="project" value="UniProtKB-SubCell"/>
</dbReference>
<evidence type="ECO:0000259" key="12">
    <source>
        <dbReference type="PROSITE" id="PS50893"/>
    </source>
</evidence>
<keyword evidence="3" id="KW-0813">Transport</keyword>
<evidence type="ECO:0000256" key="10">
    <source>
        <dbReference type="SAM" id="Phobius"/>
    </source>
</evidence>
<dbReference type="InterPro" id="IPR050173">
    <property type="entry name" value="ABC_transporter_C-like"/>
</dbReference>
<dbReference type="GO" id="GO:0016887">
    <property type="term" value="F:ATP hydrolysis activity"/>
    <property type="evidence" value="ECO:0007669"/>
    <property type="project" value="InterPro"/>
</dbReference>
<name>A0A9W9QU98_PENBR</name>
<keyword evidence="5 10" id="KW-0812">Transmembrane</keyword>
<comment type="similarity">
    <text evidence="2">Belongs to the ABC transporter superfamily. ABCC family. Conjugate transporter (TC 3.A.1.208) subfamily.</text>
</comment>
<dbReference type="CDD" id="cd18580">
    <property type="entry name" value="ABC_6TM_ABCC_D2"/>
    <property type="match status" value="1"/>
</dbReference>
<reference evidence="14" key="1">
    <citation type="submission" date="2022-12" db="EMBL/GenBank/DDBJ databases">
        <authorList>
            <person name="Petersen C."/>
        </authorList>
    </citation>
    <scope>NUCLEOTIDE SEQUENCE</scope>
    <source>
        <strain evidence="14">IBT 35673</strain>
    </source>
</reference>
<feature type="transmembrane region" description="Helical" evidence="10">
    <location>
        <begin position="730"/>
        <end position="749"/>
    </location>
</feature>
<dbReference type="InterPro" id="IPR003593">
    <property type="entry name" value="AAA+_ATPase"/>
</dbReference>
<evidence type="ECO:0000256" key="5">
    <source>
        <dbReference type="ARBA" id="ARBA00022692"/>
    </source>
</evidence>
<dbReference type="Proteomes" id="UP001147695">
    <property type="component" value="Unassembled WGS sequence"/>
</dbReference>
<organism evidence="14 15">
    <name type="scientific">Penicillium brevicompactum</name>
    <dbReference type="NCBI Taxonomy" id="5074"/>
    <lineage>
        <taxon>Eukaryota</taxon>
        <taxon>Fungi</taxon>
        <taxon>Dikarya</taxon>
        <taxon>Ascomycota</taxon>
        <taxon>Pezizomycotina</taxon>
        <taxon>Eurotiomycetes</taxon>
        <taxon>Eurotiomycetidae</taxon>
        <taxon>Eurotiales</taxon>
        <taxon>Aspergillaceae</taxon>
        <taxon>Penicillium</taxon>
    </lineage>
</organism>
<dbReference type="FunFam" id="1.20.1560.10:FF:000066">
    <property type="entry name" value="ABC multidrug transporter (Eurofung)"/>
    <property type="match status" value="1"/>
</dbReference>
<keyword evidence="6" id="KW-0547">Nucleotide-binding</keyword>
<protein>
    <submittedName>
        <fullName evidence="14">Uncharacterized protein</fullName>
    </submittedName>
</protein>
<dbReference type="InterPro" id="IPR044726">
    <property type="entry name" value="ABCC_6TM_D2"/>
</dbReference>
<evidence type="ECO:0000256" key="3">
    <source>
        <dbReference type="ARBA" id="ARBA00022448"/>
    </source>
</evidence>
<dbReference type="Pfam" id="PF00005">
    <property type="entry name" value="ABC_tran"/>
    <property type="match status" value="2"/>
</dbReference>
<evidence type="ECO:0000256" key="1">
    <source>
        <dbReference type="ARBA" id="ARBA00004651"/>
    </source>
</evidence>
<dbReference type="PROSITE" id="PS50929">
    <property type="entry name" value="ABC_TM1F"/>
    <property type="match status" value="2"/>
</dbReference>
<dbReference type="GO" id="GO:0005524">
    <property type="term" value="F:ATP binding"/>
    <property type="evidence" value="ECO:0007669"/>
    <property type="project" value="UniProtKB-KW"/>
</dbReference>
<dbReference type="PANTHER" id="PTHR24223">
    <property type="entry name" value="ATP-BINDING CASSETTE SUB-FAMILY C"/>
    <property type="match status" value="1"/>
</dbReference>
<comment type="caution">
    <text evidence="14">The sequence shown here is derived from an EMBL/GenBank/DDBJ whole genome shotgun (WGS) entry which is preliminary data.</text>
</comment>
<keyword evidence="8 10" id="KW-1133">Transmembrane helix</keyword>
<feature type="transmembrane region" description="Helical" evidence="10">
    <location>
        <begin position="338"/>
        <end position="364"/>
    </location>
</feature>
<evidence type="ECO:0000256" key="2">
    <source>
        <dbReference type="ARBA" id="ARBA00009726"/>
    </source>
</evidence>
<evidence type="ECO:0000256" key="4">
    <source>
        <dbReference type="ARBA" id="ARBA00022475"/>
    </source>
</evidence>
<dbReference type="Pfam" id="PF00664">
    <property type="entry name" value="ABC_membrane"/>
    <property type="match status" value="2"/>
</dbReference>
<dbReference type="InterPro" id="IPR011527">
    <property type="entry name" value="ABC1_TM_dom"/>
</dbReference>
<evidence type="ECO:0000256" key="11">
    <source>
        <dbReference type="SAM" id="SignalP"/>
    </source>
</evidence>
<proteinExistence type="inferred from homology"/>
<keyword evidence="7" id="KW-0067">ATP-binding</keyword>
<evidence type="ECO:0000259" key="13">
    <source>
        <dbReference type="PROSITE" id="PS50929"/>
    </source>
</evidence>
<dbReference type="FunFam" id="3.40.50.300:FF:000838">
    <property type="entry name" value="ABC multidrug transporter (Eurofung)"/>
    <property type="match status" value="1"/>
</dbReference>
<dbReference type="PROSITE" id="PS00211">
    <property type="entry name" value="ABC_TRANSPORTER_1"/>
    <property type="match status" value="2"/>
</dbReference>
<dbReference type="PANTHER" id="PTHR24223:SF269">
    <property type="entry name" value="ABC MULTIDRUG TRANSPORTER (EUROFUNG)-RELATED"/>
    <property type="match status" value="1"/>
</dbReference>
<dbReference type="Gene3D" id="1.20.1560.10">
    <property type="entry name" value="ABC transporter type 1, transmembrane domain"/>
    <property type="match status" value="2"/>
</dbReference>
<feature type="domain" description="ABC transporter" evidence="12">
    <location>
        <begin position="1047"/>
        <end position="1279"/>
    </location>
</feature>
<evidence type="ECO:0000256" key="9">
    <source>
        <dbReference type="ARBA" id="ARBA00023136"/>
    </source>
</evidence>
<dbReference type="InterPro" id="IPR017871">
    <property type="entry name" value="ABC_transporter-like_CS"/>
</dbReference>
<evidence type="ECO:0000256" key="7">
    <source>
        <dbReference type="ARBA" id="ARBA00022840"/>
    </source>
</evidence>
<keyword evidence="11" id="KW-0732">Signal</keyword>
<dbReference type="CDD" id="cd03244">
    <property type="entry name" value="ABCC_MRP_domain2"/>
    <property type="match status" value="1"/>
</dbReference>
<dbReference type="InterPro" id="IPR003439">
    <property type="entry name" value="ABC_transporter-like_ATP-bd"/>
</dbReference>
<keyword evidence="4" id="KW-1003">Cell membrane</keyword>
<keyword evidence="9 10" id="KW-0472">Membrane</keyword>
<dbReference type="CDD" id="cd03250">
    <property type="entry name" value="ABCC_MRP_domain1"/>
    <property type="match status" value="1"/>
</dbReference>
<dbReference type="GO" id="GO:0140359">
    <property type="term" value="F:ABC-type transporter activity"/>
    <property type="evidence" value="ECO:0007669"/>
    <property type="project" value="InterPro"/>
</dbReference>
<feature type="transmembrane region" description="Helical" evidence="10">
    <location>
        <begin position="859"/>
        <end position="883"/>
    </location>
</feature>
<accession>A0A9W9QU98</accession>
<feature type="transmembrane region" description="Helical" evidence="10">
    <location>
        <begin position="158"/>
        <end position="178"/>
    </location>
</feature>